<dbReference type="RefSeq" id="XP_001702299.2">
    <property type="nucleotide sequence ID" value="XM_001702247.2"/>
</dbReference>
<sequence length="60" mass="6426">MTSSSAVLRGLRSANLSLRPGEGQTVNVKLSAASWRLWTMSRRSSGCALQSGTSNVRPFT</sequence>
<dbReference type="GeneID" id="5727839"/>
<dbReference type="Proteomes" id="UP000006906">
    <property type="component" value="Chromosome 8"/>
</dbReference>
<name>A0A2K3DGC3_CHLRE</name>
<dbReference type="PaxDb" id="3055-EDO97029"/>
<gene>
    <name evidence="1" type="ORF">CHLRE_08g359133v5</name>
</gene>
<evidence type="ECO:0000313" key="1">
    <source>
        <dbReference type="EMBL" id="PNW79590.1"/>
    </source>
</evidence>
<evidence type="ECO:0000313" key="2">
    <source>
        <dbReference type="Proteomes" id="UP000006906"/>
    </source>
</evidence>
<dbReference type="KEGG" id="cre:CHLRE_08g359133v5"/>
<dbReference type="EMBL" id="CM008969">
    <property type="protein sequence ID" value="PNW79590.1"/>
    <property type="molecule type" value="Genomic_DNA"/>
</dbReference>
<dbReference type="Gramene" id="PNW79590">
    <property type="protein sequence ID" value="PNW79590"/>
    <property type="gene ID" value="CHLRE_08g359133v5"/>
</dbReference>
<organism evidence="1 2">
    <name type="scientific">Chlamydomonas reinhardtii</name>
    <name type="common">Chlamydomonas smithii</name>
    <dbReference type="NCBI Taxonomy" id="3055"/>
    <lineage>
        <taxon>Eukaryota</taxon>
        <taxon>Viridiplantae</taxon>
        <taxon>Chlorophyta</taxon>
        <taxon>core chlorophytes</taxon>
        <taxon>Chlorophyceae</taxon>
        <taxon>CS clade</taxon>
        <taxon>Chlamydomonadales</taxon>
        <taxon>Chlamydomonadaceae</taxon>
        <taxon>Chlamydomonas</taxon>
    </lineage>
</organism>
<proteinExistence type="predicted"/>
<accession>A0A2K3DGC3</accession>
<dbReference type="AlphaFoldDB" id="A0A2K3DGC3"/>
<keyword evidence="2" id="KW-1185">Reference proteome</keyword>
<dbReference type="InParanoid" id="A0A2K3DGC3"/>
<dbReference type="ExpressionAtlas" id="A0A2K3DGC3">
    <property type="expression patterns" value="baseline"/>
</dbReference>
<protein>
    <submittedName>
        <fullName evidence="1">Uncharacterized protein</fullName>
    </submittedName>
</protein>
<reference evidence="1 2" key="1">
    <citation type="journal article" date="2007" name="Science">
        <title>The Chlamydomonas genome reveals the evolution of key animal and plant functions.</title>
        <authorList>
            <person name="Merchant S.S."/>
            <person name="Prochnik S.E."/>
            <person name="Vallon O."/>
            <person name="Harris E.H."/>
            <person name="Karpowicz S.J."/>
            <person name="Witman G.B."/>
            <person name="Terry A."/>
            <person name="Salamov A."/>
            <person name="Fritz-Laylin L.K."/>
            <person name="Marechal-Drouard L."/>
            <person name="Marshall W.F."/>
            <person name="Qu L.H."/>
            <person name="Nelson D.R."/>
            <person name="Sanderfoot A.A."/>
            <person name="Spalding M.H."/>
            <person name="Kapitonov V.V."/>
            <person name="Ren Q."/>
            <person name="Ferris P."/>
            <person name="Lindquist E."/>
            <person name="Shapiro H."/>
            <person name="Lucas S.M."/>
            <person name="Grimwood J."/>
            <person name="Schmutz J."/>
            <person name="Cardol P."/>
            <person name="Cerutti H."/>
            <person name="Chanfreau G."/>
            <person name="Chen C.L."/>
            <person name="Cognat V."/>
            <person name="Croft M.T."/>
            <person name="Dent R."/>
            <person name="Dutcher S."/>
            <person name="Fernandez E."/>
            <person name="Fukuzawa H."/>
            <person name="Gonzalez-Ballester D."/>
            <person name="Gonzalez-Halphen D."/>
            <person name="Hallmann A."/>
            <person name="Hanikenne M."/>
            <person name="Hippler M."/>
            <person name="Inwood W."/>
            <person name="Jabbari K."/>
            <person name="Kalanon M."/>
            <person name="Kuras R."/>
            <person name="Lefebvre P.A."/>
            <person name="Lemaire S.D."/>
            <person name="Lobanov A.V."/>
            <person name="Lohr M."/>
            <person name="Manuell A."/>
            <person name="Meier I."/>
            <person name="Mets L."/>
            <person name="Mittag M."/>
            <person name="Mittelmeier T."/>
            <person name="Moroney J.V."/>
            <person name="Moseley J."/>
            <person name="Napoli C."/>
            <person name="Nedelcu A.M."/>
            <person name="Niyogi K."/>
            <person name="Novoselov S.V."/>
            <person name="Paulsen I.T."/>
            <person name="Pazour G."/>
            <person name="Purton S."/>
            <person name="Ral J.P."/>
            <person name="Riano-Pachon D.M."/>
            <person name="Riekhof W."/>
            <person name="Rymarquis L."/>
            <person name="Schroda M."/>
            <person name="Stern D."/>
            <person name="Umen J."/>
            <person name="Willows R."/>
            <person name="Wilson N."/>
            <person name="Zimmer S.L."/>
            <person name="Allmer J."/>
            <person name="Balk J."/>
            <person name="Bisova K."/>
            <person name="Chen C.J."/>
            <person name="Elias M."/>
            <person name="Gendler K."/>
            <person name="Hauser C."/>
            <person name="Lamb M.R."/>
            <person name="Ledford H."/>
            <person name="Long J.C."/>
            <person name="Minagawa J."/>
            <person name="Page M.D."/>
            <person name="Pan J."/>
            <person name="Pootakham W."/>
            <person name="Roje S."/>
            <person name="Rose A."/>
            <person name="Stahlberg E."/>
            <person name="Terauchi A.M."/>
            <person name="Yang P."/>
            <person name="Ball S."/>
            <person name="Bowler C."/>
            <person name="Dieckmann C.L."/>
            <person name="Gladyshev V.N."/>
            <person name="Green P."/>
            <person name="Jorgensen R."/>
            <person name="Mayfield S."/>
            <person name="Mueller-Roeber B."/>
            <person name="Rajamani S."/>
            <person name="Sayre R.T."/>
            <person name="Brokstein P."/>
            <person name="Dubchak I."/>
            <person name="Goodstein D."/>
            <person name="Hornick L."/>
            <person name="Huang Y.W."/>
            <person name="Jhaveri J."/>
            <person name="Luo Y."/>
            <person name="Martinez D."/>
            <person name="Ngau W.C."/>
            <person name="Otillar B."/>
            <person name="Poliakov A."/>
            <person name="Porter A."/>
            <person name="Szajkowski L."/>
            <person name="Werner G."/>
            <person name="Zhou K."/>
            <person name="Grigoriev I.V."/>
            <person name="Rokhsar D.S."/>
            <person name="Grossman A.R."/>
        </authorList>
    </citation>
    <scope>NUCLEOTIDE SEQUENCE [LARGE SCALE GENOMIC DNA]</scope>
    <source>
        <strain evidence="2">CC-503</strain>
    </source>
</reference>